<dbReference type="Proteomes" id="UP000199679">
    <property type="component" value="Chromosome I"/>
</dbReference>
<organism evidence="3 4">
    <name type="scientific">Mucilaginibacter mallensis</name>
    <dbReference type="NCBI Taxonomy" id="652787"/>
    <lineage>
        <taxon>Bacteria</taxon>
        <taxon>Pseudomonadati</taxon>
        <taxon>Bacteroidota</taxon>
        <taxon>Sphingobacteriia</taxon>
        <taxon>Sphingobacteriales</taxon>
        <taxon>Sphingobacteriaceae</taxon>
        <taxon>Mucilaginibacter</taxon>
    </lineage>
</organism>
<protein>
    <submittedName>
        <fullName evidence="3">Putative endonuclease</fullName>
    </submittedName>
</protein>
<name>A0A1H2AXP7_MUCMA</name>
<dbReference type="PANTHER" id="PTHR34477">
    <property type="entry name" value="UPF0213 PROTEIN YHBQ"/>
    <property type="match status" value="1"/>
</dbReference>
<evidence type="ECO:0000259" key="2">
    <source>
        <dbReference type="PROSITE" id="PS50164"/>
    </source>
</evidence>
<dbReference type="SUPFAM" id="SSF82771">
    <property type="entry name" value="GIY-YIG endonuclease"/>
    <property type="match status" value="1"/>
</dbReference>
<evidence type="ECO:0000256" key="1">
    <source>
        <dbReference type="ARBA" id="ARBA00007435"/>
    </source>
</evidence>
<dbReference type="AlphaFoldDB" id="A0A1H2AXP7"/>
<dbReference type="PROSITE" id="PS50164">
    <property type="entry name" value="GIY_YIG"/>
    <property type="match status" value="1"/>
</dbReference>
<dbReference type="Pfam" id="PF01541">
    <property type="entry name" value="GIY-YIG"/>
    <property type="match status" value="1"/>
</dbReference>
<keyword evidence="3" id="KW-0540">Nuclease</keyword>
<sequence length="98" mass="11652">MELQQYHVYIIANKSNTALYTGVTSDLKDRILQHKQKVYKGFTAKYECNKLVYYERFQWIDDAIAREKQLKGGSRKRKIDLIIADNPSWGDLTEDWYD</sequence>
<evidence type="ECO:0000313" key="3">
    <source>
        <dbReference type="EMBL" id="SDT50622.1"/>
    </source>
</evidence>
<dbReference type="RefSeq" id="WP_091376509.1">
    <property type="nucleotide sequence ID" value="NZ_LT629740.1"/>
</dbReference>
<dbReference type="InterPro" id="IPR000305">
    <property type="entry name" value="GIY-YIG_endonuc"/>
</dbReference>
<dbReference type="Gene3D" id="3.40.1440.10">
    <property type="entry name" value="GIY-YIG endonuclease"/>
    <property type="match status" value="1"/>
</dbReference>
<keyword evidence="4" id="KW-1185">Reference proteome</keyword>
<dbReference type="OrthoDB" id="1495241at2"/>
<proteinExistence type="inferred from homology"/>
<keyword evidence="3" id="KW-0378">Hydrolase</keyword>
<dbReference type="InterPro" id="IPR050190">
    <property type="entry name" value="UPF0213_domain"/>
</dbReference>
<dbReference type="PANTHER" id="PTHR34477:SF5">
    <property type="entry name" value="BSL5627 PROTEIN"/>
    <property type="match status" value="1"/>
</dbReference>
<dbReference type="GO" id="GO:0004519">
    <property type="term" value="F:endonuclease activity"/>
    <property type="evidence" value="ECO:0007669"/>
    <property type="project" value="UniProtKB-KW"/>
</dbReference>
<keyword evidence="3" id="KW-0255">Endonuclease</keyword>
<feature type="domain" description="GIY-YIG" evidence="2">
    <location>
        <begin position="4"/>
        <end position="80"/>
    </location>
</feature>
<dbReference type="InterPro" id="IPR035901">
    <property type="entry name" value="GIY-YIG_endonuc_sf"/>
</dbReference>
<dbReference type="EMBL" id="LT629740">
    <property type="protein sequence ID" value="SDT50622.1"/>
    <property type="molecule type" value="Genomic_DNA"/>
</dbReference>
<gene>
    <name evidence="3" type="ORF">SAMN05216490_3783</name>
</gene>
<reference evidence="3 4" key="1">
    <citation type="submission" date="2016-10" db="EMBL/GenBank/DDBJ databases">
        <authorList>
            <person name="de Groot N.N."/>
        </authorList>
    </citation>
    <scope>NUCLEOTIDE SEQUENCE [LARGE SCALE GENOMIC DNA]</scope>
    <source>
        <strain evidence="3 4">MP1X4</strain>
    </source>
</reference>
<evidence type="ECO:0000313" key="4">
    <source>
        <dbReference type="Proteomes" id="UP000199679"/>
    </source>
</evidence>
<accession>A0A1H2AXP7</accession>
<dbReference type="CDD" id="cd10448">
    <property type="entry name" value="GIY-YIG_unchar_3"/>
    <property type="match status" value="1"/>
</dbReference>
<dbReference type="STRING" id="652787.SAMN05216490_3783"/>
<comment type="similarity">
    <text evidence="1">Belongs to the UPF0213 family.</text>
</comment>